<gene>
    <name evidence="2" type="ORF">Nans01_19890</name>
</gene>
<comment type="caution">
    <text evidence="2">The sequence shown here is derived from an EMBL/GenBank/DDBJ whole genome shotgun (WGS) entry which is preliminary data.</text>
</comment>
<evidence type="ECO:0000256" key="1">
    <source>
        <dbReference type="SAM" id="Phobius"/>
    </source>
</evidence>
<keyword evidence="1" id="KW-0812">Transmembrane</keyword>
<reference evidence="2" key="1">
    <citation type="submission" date="2023-02" db="EMBL/GenBank/DDBJ databases">
        <title>Nocardiopsis ansamitocini NBRC 112285.</title>
        <authorList>
            <person name="Ichikawa N."/>
            <person name="Sato H."/>
            <person name="Tonouchi N."/>
        </authorList>
    </citation>
    <scope>NUCLEOTIDE SEQUENCE</scope>
    <source>
        <strain evidence="2">NBRC 112285</strain>
    </source>
</reference>
<evidence type="ECO:0008006" key="4">
    <source>
        <dbReference type="Google" id="ProtNLM"/>
    </source>
</evidence>
<organism evidence="2 3">
    <name type="scientific">Nocardiopsis ansamitocini</name>
    <dbReference type="NCBI Taxonomy" id="1670832"/>
    <lineage>
        <taxon>Bacteria</taxon>
        <taxon>Bacillati</taxon>
        <taxon>Actinomycetota</taxon>
        <taxon>Actinomycetes</taxon>
        <taxon>Streptosporangiales</taxon>
        <taxon>Nocardiopsidaceae</taxon>
        <taxon>Nocardiopsis</taxon>
    </lineage>
</organism>
<sequence>MTVGKKARKSARGNRWGLAFVGLLLLAAGAAALAAGLGAFGTGVAGSPLLTDSAARYTRASWVPYAVVALSVVLALIALRWLVVQGRVDWVGRLRMEPEPLMGTTELTAGAARGVFEEEVGEYPGVRRARVKMTESSSSPHLRLDLTLNADADATAVWRRVRGEALENLRSSLELDRLPAVVRMTMTAPAKNPARELV</sequence>
<protein>
    <recommendedName>
        <fullName evidence="4">Alkaline shock response membrane anchor protein AmaP</fullName>
    </recommendedName>
</protein>
<feature type="transmembrane region" description="Helical" evidence="1">
    <location>
        <begin position="62"/>
        <end position="83"/>
    </location>
</feature>
<proteinExistence type="predicted"/>
<keyword evidence="1" id="KW-1133">Transmembrane helix</keyword>
<dbReference type="Proteomes" id="UP001165092">
    <property type="component" value="Unassembled WGS sequence"/>
</dbReference>
<evidence type="ECO:0000313" key="2">
    <source>
        <dbReference type="EMBL" id="GLU47638.1"/>
    </source>
</evidence>
<keyword evidence="1" id="KW-0472">Membrane</keyword>
<dbReference type="AlphaFoldDB" id="A0A9W6P5X3"/>
<keyword evidence="3" id="KW-1185">Reference proteome</keyword>
<accession>A0A9W6P5X3</accession>
<dbReference type="RefSeq" id="WP_285758836.1">
    <property type="nucleotide sequence ID" value="NZ_BSQG01000003.1"/>
</dbReference>
<name>A0A9W6P5X3_9ACTN</name>
<dbReference type="EMBL" id="BSQG01000003">
    <property type="protein sequence ID" value="GLU47638.1"/>
    <property type="molecule type" value="Genomic_DNA"/>
</dbReference>
<evidence type="ECO:0000313" key="3">
    <source>
        <dbReference type="Proteomes" id="UP001165092"/>
    </source>
</evidence>